<reference evidence="8" key="2">
    <citation type="submission" date="2020-05" db="UniProtKB">
        <authorList>
            <consortium name="EnsemblMetazoa"/>
        </authorList>
    </citation>
    <scope>IDENTIFICATION</scope>
</reference>
<dbReference type="InterPro" id="IPR013604">
    <property type="entry name" value="7TM_chemorcpt"/>
</dbReference>
<organism evidence="7">
    <name type="scientific">Anopheles sinensis</name>
    <name type="common">Mosquito</name>
    <dbReference type="NCBI Taxonomy" id="74873"/>
    <lineage>
        <taxon>Eukaryota</taxon>
        <taxon>Metazoa</taxon>
        <taxon>Ecdysozoa</taxon>
        <taxon>Arthropoda</taxon>
        <taxon>Hexapoda</taxon>
        <taxon>Insecta</taxon>
        <taxon>Pterygota</taxon>
        <taxon>Neoptera</taxon>
        <taxon>Endopterygota</taxon>
        <taxon>Diptera</taxon>
        <taxon>Nematocera</taxon>
        <taxon>Culicoidea</taxon>
        <taxon>Culicidae</taxon>
        <taxon>Anophelinae</taxon>
        <taxon>Anopheles</taxon>
    </lineage>
</organism>
<comment type="subcellular location">
    <subcellularLocation>
        <location evidence="1">Cell membrane</location>
        <topology evidence="1">Multi-pass membrane protein</topology>
    </subcellularLocation>
</comment>
<evidence type="ECO:0000256" key="6">
    <source>
        <dbReference type="SAM" id="Phobius"/>
    </source>
</evidence>
<dbReference type="GO" id="GO:0005886">
    <property type="term" value="C:plasma membrane"/>
    <property type="evidence" value="ECO:0007669"/>
    <property type="project" value="UniProtKB-SubCell"/>
</dbReference>
<keyword evidence="9" id="KW-1185">Reference proteome</keyword>
<dbReference type="EMBL" id="ATLV01023244">
    <property type="status" value="NOT_ANNOTATED_CDS"/>
    <property type="molecule type" value="Genomic_DNA"/>
</dbReference>
<feature type="transmembrane region" description="Helical" evidence="6">
    <location>
        <begin position="77"/>
        <end position="98"/>
    </location>
</feature>
<dbReference type="Proteomes" id="UP000030765">
    <property type="component" value="Unassembled WGS sequence"/>
</dbReference>
<accession>A0A084WEQ2</accession>
<feature type="transmembrane region" description="Helical" evidence="6">
    <location>
        <begin position="205"/>
        <end position="228"/>
    </location>
</feature>
<evidence type="ECO:0000256" key="3">
    <source>
        <dbReference type="ARBA" id="ARBA00022692"/>
    </source>
</evidence>
<feature type="transmembrane region" description="Helical" evidence="6">
    <location>
        <begin position="20"/>
        <end position="41"/>
    </location>
</feature>
<dbReference type="AlphaFoldDB" id="A0A084WEQ2"/>
<sequence>MLQQILEDIHQLRKNVLGMVTLMLYTTLALVMVPIILWPFFYNRNLEELTNRLLEINYVIRFDTTTSKCADFLLLKVHIACALATLLMDLCVNCYSLVIAPELPPMHHIVVANGFPVLVFIIAIHQGYTQLWPVFIVRQLKELVRQVTAYRLETLLTIIALSNTVEELTELFASIFGPMQVVNLLRIFVICCVQTYYLFVVEAGIGIFAIVIELIVYIGSFFIYMYLFDNRIKKVSKMSEKYVTSCLFIVLDE</sequence>
<dbReference type="Pfam" id="PF08395">
    <property type="entry name" value="7tm_7"/>
    <property type="match status" value="1"/>
</dbReference>
<gene>
    <name evidence="7" type="ORF">ZHAS_00016696</name>
</gene>
<keyword evidence="4 6" id="KW-1133">Transmembrane helix</keyword>
<evidence type="ECO:0000313" key="9">
    <source>
        <dbReference type="Proteomes" id="UP000030765"/>
    </source>
</evidence>
<evidence type="ECO:0000313" key="8">
    <source>
        <dbReference type="EnsemblMetazoa" id="ASIC016696-PA"/>
    </source>
</evidence>
<reference evidence="7 9" key="1">
    <citation type="journal article" date="2014" name="BMC Genomics">
        <title>Genome sequence of Anopheles sinensis provides insight into genetics basis of mosquito competence for malaria parasites.</title>
        <authorList>
            <person name="Zhou D."/>
            <person name="Zhang D."/>
            <person name="Ding G."/>
            <person name="Shi L."/>
            <person name="Hou Q."/>
            <person name="Ye Y."/>
            <person name="Xu Y."/>
            <person name="Zhou H."/>
            <person name="Xiong C."/>
            <person name="Li S."/>
            <person name="Yu J."/>
            <person name="Hong S."/>
            <person name="Yu X."/>
            <person name="Zou P."/>
            <person name="Chen C."/>
            <person name="Chang X."/>
            <person name="Wang W."/>
            <person name="Lv Y."/>
            <person name="Sun Y."/>
            <person name="Ma L."/>
            <person name="Shen B."/>
            <person name="Zhu C."/>
        </authorList>
    </citation>
    <scope>NUCLEOTIDE SEQUENCE [LARGE SCALE GENOMIC DNA]</scope>
</reference>
<feature type="transmembrane region" description="Helical" evidence="6">
    <location>
        <begin position="110"/>
        <end position="128"/>
    </location>
</feature>
<dbReference type="EnsemblMetazoa" id="ASIC016696-RA">
    <property type="protein sequence ID" value="ASIC016696-PA"/>
    <property type="gene ID" value="ASIC016696"/>
</dbReference>
<evidence type="ECO:0000256" key="1">
    <source>
        <dbReference type="ARBA" id="ARBA00004651"/>
    </source>
</evidence>
<protein>
    <submittedName>
        <fullName evidence="7">AGAP006143-PD-like protein</fullName>
    </submittedName>
</protein>
<keyword evidence="5 6" id="KW-0472">Membrane</keyword>
<keyword evidence="2" id="KW-1003">Cell membrane</keyword>
<evidence type="ECO:0000313" key="7">
    <source>
        <dbReference type="EMBL" id="KFB48696.1"/>
    </source>
</evidence>
<dbReference type="GO" id="GO:0050909">
    <property type="term" value="P:sensory perception of taste"/>
    <property type="evidence" value="ECO:0007669"/>
    <property type="project" value="InterPro"/>
</dbReference>
<name>A0A084WEQ2_ANOSI</name>
<evidence type="ECO:0000256" key="2">
    <source>
        <dbReference type="ARBA" id="ARBA00022475"/>
    </source>
</evidence>
<dbReference type="EMBL" id="KE525341">
    <property type="protein sequence ID" value="KFB48696.1"/>
    <property type="molecule type" value="Genomic_DNA"/>
</dbReference>
<dbReference type="VEuPathDB" id="VectorBase:ASIC016696"/>
<feature type="transmembrane region" description="Helical" evidence="6">
    <location>
        <begin position="181"/>
        <end position="199"/>
    </location>
</feature>
<proteinExistence type="predicted"/>
<keyword evidence="3 6" id="KW-0812">Transmembrane</keyword>
<evidence type="ECO:0000256" key="4">
    <source>
        <dbReference type="ARBA" id="ARBA00022989"/>
    </source>
</evidence>
<dbReference type="VEuPathDB" id="VectorBase:ASIS014933"/>
<evidence type="ECO:0000256" key="5">
    <source>
        <dbReference type="ARBA" id="ARBA00023136"/>
    </source>
</evidence>